<evidence type="ECO:0000256" key="1">
    <source>
        <dbReference type="SAM" id="MobiDB-lite"/>
    </source>
</evidence>
<name>A0A4Q1KJ69_9SPHN</name>
<evidence type="ECO:0000313" key="2">
    <source>
        <dbReference type="EMBL" id="RXR29199.1"/>
    </source>
</evidence>
<reference evidence="3" key="1">
    <citation type="submission" date="2019-01" db="EMBL/GenBank/DDBJ databases">
        <title>Cytophagaceae bacterium strain CAR-16.</title>
        <authorList>
            <person name="Chen W.-M."/>
        </authorList>
    </citation>
    <scope>NUCLEOTIDE SEQUENCE [LARGE SCALE GENOMIC DNA]</scope>
    <source>
        <strain evidence="3">CHR27</strain>
    </source>
</reference>
<gene>
    <name evidence="2" type="ORF">EQG66_06820</name>
</gene>
<dbReference type="RefSeq" id="WP_129403844.1">
    <property type="nucleotide sequence ID" value="NZ_SBKP01000005.1"/>
</dbReference>
<feature type="compositionally biased region" description="Basic and acidic residues" evidence="1">
    <location>
        <begin position="90"/>
        <end position="101"/>
    </location>
</feature>
<dbReference type="EMBL" id="SBKP01000005">
    <property type="protein sequence ID" value="RXR29199.1"/>
    <property type="molecule type" value="Genomic_DNA"/>
</dbReference>
<sequence>MTEASARRKEAMQRIQTGMTGLFGIALLVGLASVVVDTVRRDDVTEADASLATNAAPEDAINAVPSEPLAELGVAPAADEDAQGSVVADLKPDPNLKKPMDRAPASGGGKSP</sequence>
<comment type="caution">
    <text evidence="2">The sequence shown here is derived from an EMBL/GenBank/DDBJ whole genome shotgun (WGS) entry which is preliminary data.</text>
</comment>
<proteinExistence type="predicted"/>
<dbReference type="AlphaFoldDB" id="A0A4Q1KJ69"/>
<evidence type="ECO:0000313" key="3">
    <source>
        <dbReference type="Proteomes" id="UP000290958"/>
    </source>
</evidence>
<keyword evidence="3" id="KW-1185">Reference proteome</keyword>
<dbReference type="Proteomes" id="UP000290958">
    <property type="component" value="Unassembled WGS sequence"/>
</dbReference>
<accession>A0A4Q1KJ69</accession>
<dbReference type="OrthoDB" id="7595694at2"/>
<feature type="region of interest" description="Disordered" evidence="1">
    <location>
        <begin position="76"/>
        <end position="112"/>
    </location>
</feature>
<organism evidence="2 3">
    <name type="scientific">Sphingobium fluviale</name>
    <dbReference type="NCBI Taxonomy" id="2506423"/>
    <lineage>
        <taxon>Bacteria</taxon>
        <taxon>Pseudomonadati</taxon>
        <taxon>Pseudomonadota</taxon>
        <taxon>Alphaproteobacteria</taxon>
        <taxon>Sphingomonadales</taxon>
        <taxon>Sphingomonadaceae</taxon>
        <taxon>Sphingobium</taxon>
    </lineage>
</organism>
<protein>
    <submittedName>
        <fullName evidence="2">Uncharacterized protein</fullName>
    </submittedName>
</protein>